<evidence type="ECO:0000256" key="8">
    <source>
        <dbReference type="SAM" id="Phobius"/>
    </source>
</evidence>
<evidence type="ECO:0000256" key="2">
    <source>
        <dbReference type="ARBA" id="ARBA00007776"/>
    </source>
</evidence>
<organism evidence="9 10">
    <name type="scientific">Candidatus Edwardsbacteria bacterium GWF2_54_11</name>
    <dbReference type="NCBI Taxonomy" id="1817851"/>
    <lineage>
        <taxon>Bacteria</taxon>
        <taxon>Candidatus Edwardsiibacteriota</taxon>
    </lineage>
</organism>
<evidence type="ECO:0000313" key="10">
    <source>
        <dbReference type="Proteomes" id="UP000177230"/>
    </source>
</evidence>
<feature type="transmembrane region" description="Helical" evidence="8">
    <location>
        <begin position="62"/>
        <end position="83"/>
    </location>
</feature>
<proteinExistence type="inferred from homology"/>
<dbReference type="InterPro" id="IPR007227">
    <property type="entry name" value="Cell_shape_determining_MreD"/>
</dbReference>
<dbReference type="GO" id="GO:0005886">
    <property type="term" value="C:plasma membrane"/>
    <property type="evidence" value="ECO:0007669"/>
    <property type="project" value="UniProtKB-SubCell"/>
</dbReference>
<dbReference type="EMBL" id="MFFM01000047">
    <property type="protein sequence ID" value="OGF08449.1"/>
    <property type="molecule type" value="Genomic_DNA"/>
</dbReference>
<keyword evidence="3" id="KW-1003">Cell membrane</keyword>
<evidence type="ECO:0000256" key="6">
    <source>
        <dbReference type="ARBA" id="ARBA00022989"/>
    </source>
</evidence>
<keyword evidence="4 8" id="KW-0812">Transmembrane</keyword>
<feature type="transmembrane region" description="Helical" evidence="8">
    <location>
        <begin position="31"/>
        <end position="50"/>
    </location>
</feature>
<comment type="similarity">
    <text evidence="2">Belongs to the MreD family.</text>
</comment>
<reference evidence="9 10" key="1">
    <citation type="journal article" date="2016" name="Nat. Commun.">
        <title>Thousands of microbial genomes shed light on interconnected biogeochemical processes in an aquifer system.</title>
        <authorList>
            <person name="Anantharaman K."/>
            <person name="Brown C.T."/>
            <person name="Hug L.A."/>
            <person name="Sharon I."/>
            <person name="Castelle C.J."/>
            <person name="Probst A.J."/>
            <person name="Thomas B.C."/>
            <person name="Singh A."/>
            <person name="Wilkins M.J."/>
            <person name="Karaoz U."/>
            <person name="Brodie E.L."/>
            <person name="Williams K.H."/>
            <person name="Hubbard S.S."/>
            <person name="Banfield J.F."/>
        </authorList>
    </citation>
    <scope>NUCLEOTIDE SEQUENCE [LARGE SCALE GENOMIC DNA]</scope>
</reference>
<dbReference type="AlphaFoldDB" id="A0A1F5R225"/>
<evidence type="ECO:0000256" key="7">
    <source>
        <dbReference type="ARBA" id="ARBA00023136"/>
    </source>
</evidence>
<evidence type="ECO:0000256" key="1">
    <source>
        <dbReference type="ARBA" id="ARBA00004651"/>
    </source>
</evidence>
<comment type="subcellular location">
    <subcellularLocation>
        <location evidence="1">Cell membrane</location>
        <topology evidence="1">Multi-pass membrane protein</topology>
    </subcellularLocation>
</comment>
<evidence type="ECO:0000256" key="3">
    <source>
        <dbReference type="ARBA" id="ARBA00022475"/>
    </source>
</evidence>
<evidence type="ECO:0000256" key="4">
    <source>
        <dbReference type="ARBA" id="ARBA00022692"/>
    </source>
</evidence>
<sequence length="126" mass="13362">MVMVIALAGLKEGASSGVWTGLLVGFLADCYHPSTMGLFAFGGTVVGYLTGMARDRIYREQIISQAALTAALALAYQLFVFFGRDGGALSSYPGYFIRFGLGGAVLTALIAALILPALERWAYGKR</sequence>
<evidence type="ECO:0000256" key="5">
    <source>
        <dbReference type="ARBA" id="ARBA00022960"/>
    </source>
</evidence>
<keyword evidence="5" id="KW-0133">Cell shape</keyword>
<name>A0A1F5R225_9BACT</name>
<accession>A0A1F5R225</accession>
<dbReference type="NCBIfam" id="TIGR03426">
    <property type="entry name" value="shape_MreD"/>
    <property type="match status" value="1"/>
</dbReference>
<protein>
    <submittedName>
        <fullName evidence="9">Rod shape-determining protein MreD</fullName>
    </submittedName>
</protein>
<feature type="transmembrane region" description="Helical" evidence="8">
    <location>
        <begin position="95"/>
        <end position="118"/>
    </location>
</feature>
<dbReference type="GO" id="GO:0008360">
    <property type="term" value="P:regulation of cell shape"/>
    <property type="evidence" value="ECO:0007669"/>
    <property type="project" value="UniProtKB-KW"/>
</dbReference>
<gene>
    <name evidence="9" type="ORF">A2024_07020</name>
</gene>
<dbReference type="Pfam" id="PF04093">
    <property type="entry name" value="MreD"/>
    <property type="match status" value="1"/>
</dbReference>
<dbReference type="Proteomes" id="UP000177230">
    <property type="component" value="Unassembled WGS sequence"/>
</dbReference>
<comment type="caution">
    <text evidence="9">The sequence shown here is derived from an EMBL/GenBank/DDBJ whole genome shotgun (WGS) entry which is preliminary data.</text>
</comment>
<keyword evidence="6 8" id="KW-1133">Transmembrane helix</keyword>
<evidence type="ECO:0000313" key="9">
    <source>
        <dbReference type="EMBL" id="OGF08449.1"/>
    </source>
</evidence>
<keyword evidence="7 8" id="KW-0472">Membrane</keyword>